<feature type="transmembrane region" description="Helical" evidence="1">
    <location>
        <begin position="112"/>
        <end position="135"/>
    </location>
</feature>
<evidence type="ECO:0000313" key="3">
    <source>
        <dbReference type="Proteomes" id="UP000443843"/>
    </source>
</evidence>
<dbReference type="AlphaFoldDB" id="A0A844WC72"/>
<comment type="caution">
    <text evidence="2">The sequence shown here is derived from an EMBL/GenBank/DDBJ whole genome shotgun (WGS) entry which is preliminary data.</text>
</comment>
<dbReference type="Proteomes" id="UP000443843">
    <property type="component" value="Unassembled WGS sequence"/>
</dbReference>
<keyword evidence="3" id="KW-1185">Reference proteome</keyword>
<feature type="transmembrane region" description="Helical" evidence="1">
    <location>
        <begin position="147"/>
        <end position="167"/>
    </location>
</feature>
<protein>
    <submittedName>
        <fullName evidence="2">Rod shape-determining protein MreD</fullName>
    </submittedName>
</protein>
<proteinExistence type="predicted"/>
<keyword evidence="1" id="KW-1133">Transmembrane helix</keyword>
<name>A0A844WC72_9RHOB</name>
<keyword evidence="1" id="KW-0472">Membrane</keyword>
<accession>A0A844WC72</accession>
<dbReference type="RefSeq" id="WP_160381990.1">
    <property type="nucleotide sequence ID" value="NZ_WNXQ01000003.1"/>
</dbReference>
<gene>
    <name evidence="2" type="ORF">GLS40_06770</name>
</gene>
<feature type="transmembrane region" description="Helical" evidence="1">
    <location>
        <begin position="64"/>
        <end position="91"/>
    </location>
</feature>
<evidence type="ECO:0000313" key="2">
    <source>
        <dbReference type="EMBL" id="MWB77722.1"/>
    </source>
</evidence>
<reference evidence="2 3" key="1">
    <citation type="submission" date="2019-11" db="EMBL/GenBank/DDBJ databases">
        <title>Pseudooceanicola pacifica sp. nov., isolated from deep-sea sediment of the Pacific Ocean.</title>
        <authorList>
            <person name="Lyu L."/>
        </authorList>
    </citation>
    <scope>NUCLEOTIDE SEQUENCE [LARGE SCALE GENOMIC DNA]</scope>
    <source>
        <strain evidence="2 3">216_PA32_1</strain>
    </source>
</reference>
<dbReference type="EMBL" id="WNXQ01000003">
    <property type="protein sequence ID" value="MWB77722.1"/>
    <property type="molecule type" value="Genomic_DNA"/>
</dbReference>
<organism evidence="2 3">
    <name type="scientific">Pseudooceanicola pacificus</name>
    <dbReference type="NCBI Taxonomy" id="2676438"/>
    <lineage>
        <taxon>Bacteria</taxon>
        <taxon>Pseudomonadati</taxon>
        <taxon>Pseudomonadota</taxon>
        <taxon>Alphaproteobacteria</taxon>
        <taxon>Rhodobacterales</taxon>
        <taxon>Paracoccaceae</taxon>
        <taxon>Pseudooceanicola</taxon>
    </lineage>
</organism>
<evidence type="ECO:0000256" key="1">
    <source>
        <dbReference type="SAM" id="Phobius"/>
    </source>
</evidence>
<keyword evidence="1" id="KW-0812">Transmembrane</keyword>
<sequence length="182" mass="20009">MAEATSSSPARRWTMRLAFVLIALALILFNLMPLETVPRRWAGPDVLLALCCAWTLRRPEFAPALMIGMVILLADLLFQRPPGLMAALVVLACEWLKARARVMRELPFPAEWLAAALAMAAVLAGYRVVLALFMVEQAPLMLSVMQLVATVVIYPLVVLLSLGFFGLRKTAPGEVDTLGHRL</sequence>